<evidence type="ECO:0000313" key="2">
    <source>
        <dbReference type="EMBL" id="GAG47114.1"/>
    </source>
</evidence>
<accession>X0XUX9</accession>
<proteinExistence type="predicted"/>
<evidence type="ECO:0000259" key="1">
    <source>
        <dbReference type="Pfam" id="PF01370"/>
    </source>
</evidence>
<feature type="non-terminal residue" evidence="2">
    <location>
        <position position="1"/>
    </location>
</feature>
<gene>
    <name evidence="2" type="ORF">S01H1_78630</name>
</gene>
<dbReference type="InterPro" id="IPR001509">
    <property type="entry name" value="Epimerase_deHydtase"/>
</dbReference>
<feature type="domain" description="NAD-dependent epimerase/dehydratase" evidence="1">
    <location>
        <begin position="6"/>
        <end position="182"/>
    </location>
</feature>
<dbReference type="Pfam" id="PF01370">
    <property type="entry name" value="Epimerase"/>
    <property type="match status" value="1"/>
</dbReference>
<dbReference type="SUPFAM" id="SSF51735">
    <property type="entry name" value="NAD(P)-binding Rossmann-fold domains"/>
    <property type="match status" value="1"/>
</dbReference>
<dbReference type="EMBL" id="BARS01052932">
    <property type="protein sequence ID" value="GAG47114.1"/>
    <property type="molecule type" value="Genomic_DNA"/>
</dbReference>
<dbReference type="Gene3D" id="3.90.25.10">
    <property type="entry name" value="UDP-galactose 4-epimerase, domain 1"/>
    <property type="match status" value="1"/>
</dbReference>
<comment type="caution">
    <text evidence="2">The sequence shown here is derived from an EMBL/GenBank/DDBJ whole genome shotgun (WGS) entry which is preliminary data.</text>
</comment>
<reference evidence="2" key="1">
    <citation type="journal article" date="2014" name="Front. Microbiol.">
        <title>High frequency of phylogenetically diverse reductive dehalogenase-homologous genes in deep subseafloor sedimentary metagenomes.</title>
        <authorList>
            <person name="Kawai M."/>
            <person name="Futagami T."/>
            <person name="Toyoda A."/>
            <person name="Takaki Y."/>
            <person name="Nishi S."/>
            <person name="Hori S."/>
            <person name="Arai W."/>
            <person name="Tsubouchi T."/>
            <person name="Morono Y."/>
            <person name="Uchiyama I."/>
            <person name="Ito T."/>
            <person name="Fujiyama A."/>
            <person name="Inagaki F."/>
            <person name="Takami H."/>
        </authorList>
    </citation>
    <scope>NUCLEOTIDE SEQUENCE</scope>
    <source>
        <strain evidence="2">Expedition CK06-06</strain>
    </source>
</reference>
<dbReference type="Gene3D" id="3.40.50.720">
    <property type="entry name" value="NAD(P)-binding Rossmann-like Domain"/>
    <property type="match status" value="1"/>
</dbReference>
<dbReference type="PANTHER" id="PTHR43245:SF13">
    <property type="entry name" value="UDP-D-APIOSE_UDP-D-XYLOSE SYNTHASE 2"/>
    <property type="match status" value="1"/>
</dbReference>
<sequence>TARKITKGVNTVFHLAALGSVPRSIEDPLSNHEANINGTFNILLSAKENGVKKVVYSASSSAYGDCPEEAKSEELKPDPISPYGITKLVGESYGKVFSGLYGFSFIALRYFNVFGPRQREDSQYAAVIPGFIHALQRKKQPEIHGDGGQTRDFTYVENVVGANILAYKNNSTDINGRVFNIACGERHTVNELFSLIAGELGSDIKPKYVPRRPGDIRHSLADIALAREK</sequence>
<dbReference type="InterPro" id="IPR036291">
    <property type="entry name" value="NAD(P)-bd_dom_sf"/>
</dbReference>
<feature type="non-terminal residue" evidence="2">
    <location>
        <position position="229"/>
    </location>
</feature>
<dbReference type="PANTHER" id="PTHR43245">
    <property type="entry name" value="BIFUNCTIONAL POLYMYXIN RESISTANCE PROTEIN ARNA"/>
    <property type="match status" value="1"/>
</dbReference>
<organism evidence="2">
    <name type="scientific">marine sediment metagenome</name>
    <dbReference type="NCBI Taxonomy" id="412755"/>
    <lineage>
        <taxon>unclassified sequences</taxon>
        <taxon>metagenomes</taxon>
        <taxon>ecological metagenomes</taxon>
    </lineage>
</organism>
<protein>
    <recommendedName>
        <fullName evidence="1">NAD-dependent epimerase/dehydratase domain-containing protein</fullName>
    </recommendedName>
</protein>
<dbReference type="InterPro" id="IPR050177">
    <property type="entry name" value="Lipid_A_modif_metabolic_enz"/>
</dbReference>
<dbReference type="AlphaFoldDB" id="X0XUX9"/>
<name>X0XUX9_9ZZZZ</name>